<dbReference type="PANTHER" id="PTHR47074:SF11">
    <property type="entry name" value="REVERSE TRANSCRIPTASE-LIKE PROTEIN"/>
    <property type="match status" value="1"/>
</dbReference>
<feature type="domain" description="RNase H type-1" evidence="1">
    <location>
        <begin position="47"/>
        <end position="132"/>
    </location>
</feature>
<dbReference type="AlphaFoldDB" id="A0AAU8PHH8"/>
<dbReference type="GO" id="GO:0003676">
    <property type="term" value="F:nucleic acid binding"/>
    <property type="evidence" value="ECO:0007669"/>
    <property type="project" value="InterPro"/>
</dbReference>
<keyword evidence="3" id="KW-1185">Reference proteome</keyword>
<evidence type="ECO:0000259" key="1">
    <source>
        <dbReference type="Pfam" id="PF13456"/>
    </source>
</evidence>
<gene>
    <name evidence="2" type="ordered locus">Desku_1577</name>
</gene>
<dbReference type="RefSeq" id="WP_013822672.1">
    <property type="nucleotide sequence ID" value="NC_015573.1"/>
</dbReference>
<dbReference type="Gene3D" id="3.30.420.10">
    <property type="entry name" value="Ribonuclease H-like superfamily/Ribonuclease H"/>
    <property type="match status" value="1"/>
</dbReference>
<sequence>MRNACNACYVEIHCDGSHLPRNGAAYGGYEARVDGQLTRRWKGRVKAADSLEAEFQAVIRALRWAVKKGYQHVVVFTDCMALVRMVRAGARPGGKYARFIRRVAALAKLIGSVWFQWVPRERNRQADMLCRAARKYA</sequence>
<dbReference type="InterPro" id="IPR012337">
    <property type="entry name" value="RNaseH-like_sf"/>
</dbReference>
<dbReference type="InterPro" id="IPR036397">
    <property type="entry name" value="RNaseH_sf"/>
</dbReference>
<dbReference type="InterPro" id="IPR052929">
    <property type="entry name" value="RNase_H-like_EbsB-rel"/>
</dbReference>
<evidence type="ECO:0000313" key="3">
    <source>
        <dbReference type="Proteomes" id="UP000009229"/>
    </source>
</evidence>
<reference evidence="3" key="1">
    <citation type="submission" date="2011-05" db="EMBL/GenBank/DDBJ databases">
        <title>Complete sequence of Desulfotomaculum kuznetsovii DSM 6115.</title>
        <authorList>
            <person name="Lucas S."/>
            <person name="Han J."/>
            <person name="Lapidus A."/>
            <person name="Cheng J.-F."/>
            <person name="Goodwin L."/>
            <person name="Pitluck S."/>
            <person name="Peters L."/>
            <person name="Mikhailova N."/>
            <person name="Lu M."/>
            <person name="Saunders E."/>
            <person name="Han C."/>
            <person name="Tapia R."/>
            <person name="Land M."/>
            <person name="Hauser L."/>
            <person name="Kyrpides N."/>
            <person name="Ivanova N."/>
            <person name="Pagani I."/>
            <person name="Nazina T."/>
            <person name="Ivanova A."/>
            <person name="Parshina S."/>
            <person name="Kuever J."/>
            <person name="Muyzer G."/>
            <person name="Plugge C."/>
            <person name="Stams A."/>
            <person name="Woyke T."/>
        </authorList>
    </citation>
    <scope>NUCLEOTIDE SEQUENCE [LARGE SCALE GENOMIC DNA]</scope>
    <source>
        <strain evidence="3">DSM 6115 / VKM B-1805 / 17</strain>
    </source>
</reference>
<dbReference type="GO" id="GO:0004523">
    <property type="term" value="F:RNA-DNA hybrid ribonuclease activity"/>
    <property type="evidence" value="ECO:0007669"/>
    <property type="project" value="InterPro"/>
</dbReference>
<accession>A0AAU8PHH8</accession>
<organism evidence="2 3">
    <name type="scientific">Desulfofundulus kuznetsovii (strain DSM 6115 / VKM B-1805 / 17)</name>
    <name type="common">Desulfotomaculum kuznetsovii</name>
    <dbReference type="NCBI Taxonomy" id="760568"/>
    <lineage>
        <taxon>Bacteria</taxon>
        <taxon>Bacillati</taxon>
        <taxon>Bacillota</taxon>
        <taxon>Clostridia</taxon>
        <taxon>Eubacteriales</taxon>
        <taxon>Peptococcaceae</taxon>
        <taxon>Desulfofundulus</taxon>
    </lineage>
</organism>
<proteinExistence type="predicted"/>
<dbReference type="InterPro" id="IPR002156">
    <property type="entry name" value="RNaseH_domain"/>
</dbReference>
<dbReference type="KEGG" id="dku:Desku_1577"/>
<name>A0AAU8PHH8_DESK7</name>
<dbReference type="Proteomes" id="UP000009229">
    <property type="component" value="Chromosome"/>
</dbReference>
<dbReference type="EMBL" id="CP002770">
    <property type="protein sequence ID" value="AEG15157.1"/>
    <property type="molecule type" value="Genomic_DNA"/>
</dbReference>
<dbReference type="PANTHER" id="PTHR47074">
    <property type="entry name" value="BNAC02G40300D PROTEIN"/>
    <property type="match status" value="1"/>
</dbReference>
<evidence type="ECO:0000313" key="2">
    <source>
        <dbReference type="EMBL" id="AEG15157.1"/>
    </source>
</evidence>
<dbReference type="SUPFAM" id="SSF53098">
    <property type="entry name" value="Ribonuclease H-like"/>
    <property type="match status" value="1"/>
</dbReference>
<dbReference type="Pfam" id="PF13456">
    <property type="entry name" value="RVT_3"/>
    <property type="match status" value="1"/>
</dbReference>
<protein>
    <submittedName>
        <fullName evidence="2">Ribonuclease H</fullName>
    </submittedName>
</protein>